<sequence>MLAECATYIAYFDAYALGEGLSLSGESEGCMRIDAQAEQ</sequence>
<name>A0A1H6C3P3_9GAMM</name>
<evidence type="ECO:0000313" key="1">
    <source>
        <dbReference type="EMBL" id="SEG67584.1"/>
    </source>
</evidence>
<dbReference type="EMBL" id="FNVQ01000003">
    <property type="protein sequence ID" value="SEG67584.1"/>
    <property type="molecule type" value="Genomic_DNA"/>
</dbReference>
<accession>A0A1H6C3P3</accession>
<gene>
    <name evidence="1" type="ORF">SAMN05444390_103146</name>
</gene>
<evidence type="ECO:0000313" key="2">
    <source>
        <dbReference type="Proteomes" id="UP000236745"/>
    </source>
</evidence>
<dbReference type="Proteomes" id="UP000236745">
    <property type="component" value="Unassembled WGS sequence"/>
</dbReference>
<dbReference type="AlphaFoldDB" id="A0A1H6C3P3"/>
<protein>
    <submittedName>
        <fullName evidence="1">Uncharacterized protein</fullName>
    </submittedName>
</protein>
<proteinExistence type="predicted"/>
<organism evidence="1 2">
    <name type="scientific">Marinobacterium lutimaris</name>
    <dbReference type="NCBI Taxonomy" id="568106"/>
    <lineage>
        <taxon>Bacteria</taxon>
        <taxon>Pseudomonadati</taxon>
        <taxon>Pseudomonadota</taxon>
        <taxon>Gammaproteobacteria</taxon>
        <taxon>Oceanospirillales</taxon>
        <taxon>Oceanospirillaceae</taxon>
        <taxon>Marinobacterium</taxon>
    </lineage>
</organism>
<keyword evidence="2" id="KW-1185">Reference proteome</keyword>
<reference evidence="1 2" key="1">
    <citation type="submission" date="2016-10" db="EMBL/GenBank/DDBJ databases">
        <authorList>
            <person name="de Groot N.N."/>
        </authorList>
    </citation>
    <scope>NUCLEOTIDE SEQUENCE [LARGE SCALE GENOMIC DNA]</scope>
    <source>
        <strain evidence="1 2">DSM 22012</strain>
    </source>
</reference>